<evidence type="ECO:0000256" key="2">
    <source>
        <dbReference type="ARBA" id="ARBA00022692"/>
    </source>
</evidence>
<sequence>MDRETKPSQTPRPQPPRQPRARIPLPFEKRPFDAGSWAYEHRVGLCCMVIAYLAFGIVFVSAKIVLQQRVTYNTIYMDLTDLQAALPEEQEPEQRDERSDYRDVRNLVSDENGRNESVGERSASSGNLSEATEEFMESLDEEAAAVRGRMQASREAFERGRREEREMIARHKAQREAKDGEKPSGVKQKGRVLVSYSLPGRTDVYLHTPAYQCEGGGEVTVAITVNRNGKVTAASLKETTTSSNCINETAVTAARNSRFNVDGSAADRQSGTITYIFVPQ</sequence>
<proteinExistence type="predicted"/>
<evidence type="ECO:0000256" key="1">
    <source>
        <dbReference type="ARBA" id="ARBA00004167"/>
    </source>
</evidence>
<dbReference type="Proteomes" id="UP001059295">
    <property type="component" value="Chromosome"/>
</dbReference>
<dbReference type="RefSeq" id="WP_019245798.1">
    <property type="nucleotide sequence ID" value="NZ_CAPH01000009.1"/>
</dbReference>
<dbReference type="GeneID" id="82891974"/>
<dbReference type="InterPro" id="IPR006260">
    <property type="entry name" value="TonB/TolA_C"/>
</dbReference>
<evidence type="ECO:0000256" key="4">
    <source>
        <dbReference type="ARBA" id="ARBA00023136"/>
    </source>
</evidence>
<protein>
    <submittedName>
        <fullName evidence="7">Energy transducer TonB</fullName>
    </submittedName>
</protein>
<feature type="compositionally biased region" description="Basic and acidic residues" evidence="5">
    <location>
        <begin position="92"/>
        <end position="105"/>
    </location>
</feature>
<dbReference type="EMBL" id="CP102294">
    <property type="protein sequence ID" value="UWN56882.1"/>
    <property type="molecule type" value="Genomic_DNA"/>
</dbReference>
<keyword evidence="3 6" id="KW-1133">Transmembrane helix</keyword>
<reference evidence="7" key="1">
    <citation type="journal article" date="2022" name="Cell">
        <title>Design, construction, and in vivo augmentation of a complex gut microbiome.</title>
        <authorList>
            <person name="Cheng A.G."/>
            <person name="Ho P.Y."/>
            <person name="Aranda-Diaz A."/>
            <person name="Jain S."/>
            <person name="Yu F.B."/>
            <person name="Meng X."/>
            <person name="Wang M."/>
            <person name="Iakiviak M."/>
            <person name="Nagashima K."/>
            <person name="Zhao A."/>
            <person name="Murugkar P."/>
            <person name="Patil A."/>
            <person name="Atabakhsh K."/>
            <person name="Weakley A."/>
            <person name="Yan J."/>
            <person name="Brumbaugh A.R."/>
            <person name="Higginbottom S."/>
            <person name="Dimas A."/>
            <person name="Shiver A.L."/>
            <person name="Deutschbauer A."/>
            <person name="Neff N."/>
            <person name="Sonnenburg J.L."/>
            <person name="Huang K.C."/>
            <person name="Fischbach M.A."/>
        </authorList>
    </citation>
    <scope>NUCLEOTIDE SEQUENCE</scope>
    <source>
        <strain evidence="7">AP11</strain>
    </source>
</reference>
<gene>
    <name evidence="7" type="ORF">NQ491_09530</name>
</gene>
<evidence type="ECO:0000313" key="8">
    <source>
        <dbReference type="Proteomes" id="UP001059295"/>
    </source>
</evidence>
<name>A0ABY5V0Q3_9BACT</name>
<keyword evidence="2 6" id="KW-0812">Transmembrane</keyword>
<accession>A0ABY5V0Q3</accession>
<feature type="region of interest" description="Disordered" evidence="5">
    <location>
        <begin position="86"/>
        <end position="136"/>
    </location>
</feature>
<evidence type="ECO:0000256" key="3">
    <source>
        <dbReference type="ARBA" id="ARBA00022989"/>
    </source>
</evidence>
<comment type="subcellular location">
    <subcellularLocation>
        <location evidence="1">Membrane</location>
        <topology evidence="1">Single-pass membrane protein</topology>
    </subcellularLocation>
</comment>
<feature type="transmembrane region" description="Helical" evidence="6">
    <location>
        <begin position="42"/>
        <end position="66"/>
    </location>
</feature>
<evidence type="ECO:0000256" key="6">
    <source>
        <dbReference type="SAM" id="Phobius"/>
    </source>
</evidence>
<dbReference type="NCBIfam" id="TIGR01352">
    <property type="entry name" value="tonB_Cterm"/>
    <property type="match status" value="1"/>
</dbReference>
<evidence type="ECO:0000313" key="7">
    <source>
        <dbReference type="EMBL" id="UWN56882.1"/>
    </source>
</evidence>
<keyword evidence="4 6" id="KW-0472">Membrane</keyword>
<organism evidence="7 8">
    <name type="scientific">Alistipes ihumii AP11</name>
    <dbReference type="NCBI Taxonomy" id="1211813"/>
    <lineage>
        <taxon>Bacteria</taxon>
        <taxon>Pseudomonadati</taxon>
        <taxon>Bacteroidota</taxon>
        <taxon>Bacteroidia</taxon>
        <taxon>Bacteroidales</taxon>
        <taxon>Rikenellaceae</taxon>
        <taxon>Alistipes</taxon>
    </lineage>
</organism>
<feature type="region of interest" description="Disordered" evidence="5">
    <location>
        <begin position="1"/>
        <end position="25"/>
    </location>
</feature>
<keyword evidence="8" id="KW-1185">Reference proteome</keyword>
<evidence type="ECO:0000256" key="5">
    <source>
        <dbReference type="SAM" id="MobiDB-lite"/>
    </source>
</evidence>